<name>A0A0C3G9Y2_PILCF</name>
<reference evidence="3" key="2">
    <citation type="submission" date="2015-01" db="EMBL/GenBank/DDBJ databases">
        <title>Evolutionary Origins and Diversification of the Mycorrhizal Mutualists.</title>
        <authorList>
            <consortium name="DOE Joint Genome Institute"/>
            <consortium name="Mycorrhizal Genomics Consortium"/>
            <person name="Kohler A."/>
            <person name="Kuo A."/>
            <person name="Nagy L.G."/>
            <person name="Floudas D."/>
            <person name="Copeland A."/>
            <person name="Barry K.W."/>
            <person name="Cichocki N."/>
            <person name="Veneault-Fourrey C."/>
            <person name="LaButti K."/>
            <person name="Lindquist E.A."/>
            <person name="Lipzen A."/>
            <person name="Lundell T."/>
            <person name="Morin E."/>
            <person name="Murat C."/>
            <person name="Riley R."/>
            <person name="Ohm R."/>
            <person name="Sun H."/>
            <person name="Tunlid A."/>
            <person name="Henrissat B."/>
            <person name="Grigoriev I.V."/>
            <person name="Hibbett D.S."/>
            <person name="Martin F."/>
        </authorList>
    </citation>
    <scope>NUCLEOTIDE SEQUENCE [LARGE SCALE GENOMIC DNA]</scope>
    <source>
        <strain evidence="3">F 1598</strain>
    </source>
</reference>
<proteinExistence type="predicted"/>
<dbReference type="PANTHER" id="PTHR33096:SF1">
    <property type="entry name" value="CXC1-LIKE CYSTEINE CLUSTER ASSOCIATED WITH KDZ TRANSPOSASES DOMAIN-CONTAINING PROTEIN"/>
    <property type="match status" value="1"/>
</dbReference>
<keyword evidence="3" id="KW-1185">Reference proteome</keyword>
<gene>
    <name evidence="2" type="ORF">PILCRDRAFT_229336</name>
</gene>
<organism evidence="2 3">
    <name type="scientific">Piloderma croceum (strain F 1598)</name>
    <dbReference type="NCBI Taxonomy" id="765440"/>
    <lineage>
        <taxon>Eukaryota</taxon>
        <taxon>Fungi</taxon>
        <taxon>Dikarya</taxon>
        <taxon>Basidiomycota</taxon>
        <taxon>Agaricomycotina</taxon>
        <taxon>Agaricomycetes</taxon>
        <taxon>Agaricomycetidae</taxon>
        <taxon>Atheliales</taxon>
        <taxon>Atheliaceae</taxon>
        <taxon>Piloderma</taxon>
    </lineage>
</organism>
<dbReference type="Proteomes" id="UP000054166">
    <property type="component" value="Unassembled WGS sequence"/>
</dbReference>
<protein>
    <recommendedName>
        <fullName evidence="4">CxC1-like cysteine cluster associated with KDZ transposases domain-containing protein</fullName>
    </recommendedName>
</protein>
<dbReference type="AlphaFoldDB" id="A0A0C3G9Y2"/>
<reference evidence="2 3" key="1">
    <citation type="submission" date="2014-04" db="EMBL/GenBank/DDBJ databases">
        <authorList>
            <consortium name="DOE Joint Genome Institute"/>
            <person name="Kuo A."/>
            <person name="Tarkka M."/>
            <person name="Buscot F."/>
            <person name="Kohler A."/>
            <person name="Nagy L.G."/>
            <person name="Floudas D."/>
            <person name="Copeland A."/>
            <person name="Barry K.W."/>
            <person name="Cichocki N."/>
            <person name="Veneault-Fourrey C."/>
            <person name="LaButti K."/>
            <person name="Lindquist E.A."/>
            <person name="Lipzen A."/>
            <person name="Lundell T."/>
            <person name="Morin E."/>
            <person name="Murat C."/>
            <person name="Sun H."/>
            <person name="Tunlid A."/>
            <person name="Henrissat B."/>
            <person name="Grigoriev I.V."/>
            <person name="Hibbett D.S."/>
            <person name="Martin F."/>
            <person name="Nordberg H.P."/>
            <person name="Cantor M.N."/>
            <person name="Hua S.X."/>
        </authorList>
    </citation>
    <scope>NUCLEOTIDE SEQUENCE [LARGE SCALE GENOMIC DNA]</scope>
    <source>
        <strain evidence="2 3">F 1598</strain>
    </source>
</reference>
<dbReference type="OrthoDB" id="2505969at2759"/>
<evidence type="ECO:0008006" key="4">
    <source>
        <dbReference type="Google" id="ProtNLM"/>
    </source>
</evidence>
<feature type="region of interest" description="Disordered" evidence="1">
    <location>
        <begin position="162"/>
        <end position="225"/>
    </location>
</feature>
<dbReference type="InParanoid" id="A0A0C3G9Y2"/>
<evidence type="ECO:0000313" key="2">
    <source>
        <dbReference type="EMBL" id="KIM88539.1"/>
    </source>
</evidence>
<dbReference type="PANTHER" id="PTHR33096">
    <property type="entry name" value="CXC2 DOMAIN-CONTAINING PROTEIN"/>
    <property type="match status" value="1"/>
</dbReference>
<dbReference type="Pfam" id="PF18758">
    <property type="entry name" value="KDZ"/>
    <property type="match status" value="1"/>
</dbReference>
<evidence type="ECO:0000256" key="1">
    <source>
        <dbReference type="SAM" id="MobiDB-lite"/>
    </source>
</evidence>
<dbReference type="HOGENOM" id="CLU_013084_2_1_1"/>
<accession>A0A0C3G9Y2</accession>
<feature type="compositionally biased region" description="Acidic residues" evidence="1">
    <location>
        <begin position="184"/>
        <end position="201"/>
    </location>
</feature>
<evidence type="ECO:0000313" key="3">
    <source>
        <dbReference type="Proteomes" id="UP000054166"/>
    </source>
</evidence>
<feature type="compositionally biased region" description="Basic and acidic residues" evidence="1">
    <location>
        <begin position="202"/>
        <end position="211"/>
    </location>
</feature>
<dbReference type="STRING" id="765440.A0A0C3G9Y2"/>
<dbReference type="EMBL" id="KN832976">
    <property type="protein sequence ID" value="KIM88539.1"/>
    <property type="molecule type" value="Genomic_DNA"/>
</dbReference>
<sequence length="790" mass="89134">MIWFSLMKASFEVDISGVHLCTQLLRSPYALWKIISRRIVCVPDSVFKPQFGNCVMCTMYLCRQFSEAFNIYLEILHQVDVKVAKALDRDSQDWHLKNACPCCMYELEDEEPLVHRLLVAIDGNNSLKLVDDSFRRGTQRIDTQTGRVDRWLSGDYVDQFKDEVPSRGKRGGMGAPGDQHGEGEEGDNDDDAWLDVEGGDNEDGRFKKAPADVDNPVPDVPPNPCTDRWKNAGPDGQKKMFSMFLITGIFLCLCRHGMLLLLCDMIQSGELAKYPLAIVNKILEVLGNNNALGYDIGCAFAQTVSHSSLGLRAAAQSLQFVVPSFHGHAHNRRCQLHFHPQYIPALGIEDFETCERCFAISNGLAANTRLATRFHRQQAIEQHFQFQDEDKYTELSTFILNNYQQSLSIISTNTIALETVCSDLNISPDAFDKYLDEERVYLANLKKERLKNTLHLDYVKALDHFQAMQAQELAAAAQNTPAARDRAILAGETGAGLTRRTRNQTTAFNRTVRAEEQLVKLEQQLAITDRWTADSADYIHVTDFIKHRKYLRAVDNLERLVIQRIFELTKMNHSGTAYKLRTQIAKALKTQSSAIRTALDTYNRLAKTLNPPRPSMDFKEVLDYSSLAEFDLLRDTRGTVQTRIWAQPAYRVAMGLHFKRKCARGEIKRLNVEITHLRTFIRDDEVSHSKSIDAIRDSDPGLAAVMAHQWALRCEVNHIHLAHLSAIADLPGYTGSQSCGARKGHSHLDSVSVAATQMGHIQPEDDGDLLDDEVLQNEYNTVTDFIANAQ</sequence>
<dbReference type="InterPro" id="IPR040521">
    <property type="entry name" value="KDZ"/>
</dbReference>